<name>A0A2T4LR39_9STAP</name>
<evidence type="ECO:0000313" key="2">
    <source>
        <dbReference type="EMBL" id="PTF65812.1"/>
    </source>
</evidence>
<dbReference type="EMBL" id="PYZR01000111">
    <property type="protein sequence ID" value="PTF65812.1"/>
    <property type="molecule type" value="Genomic_DNA"/>
</dbReference>
<keyword evidence="1" id="KW-1133">Transmembrane helix</keyword>
<evidence type="ECO:0000313" key="3">
    <source>
        <dbReference type="Proteomes" id="UP000241208"/>
    </source>
</evidence>
<feature type="transmembrane region" description="Helical" evidence="1">
    <location>
        <begin position="55"/>
        <end position="73"/>
    </location>
</feature>
<gene>
    <name evidence="2" type="ORF">BUY34_09345</name>
</gene>
<keyword evidence="1" id="KW-0812">Transmembrane</keyword>
<organism evidence="2 3">
    <name type="scientific">Staphylococcus cohnii</name>
    <dbReference type="NCBI Taxonomy" id="29382"/>
    <lineage>
        <taxon>Bacteria</taxon>
        <taxon>Bacillati</taxon>
        <taxon>Bacillota</taxon>
        <taxon>Bacilli</taxon>
        <taxon>Bacillales</taxon>
        <taxon>Staphylococcaceae</taxon>
        <taxon>Staphylococcus</taxon>
        <taxon>Staphylococcus cohnii species complex</taxon>
    </lineage>
</organism>
<dbReference type="Proteomes" id="UP000241208">
    <property type="component" value="Unassembled WGS sequence"/>
</dbReference>
<dbReference type="AlphaFoldDB" id="A0A2T4LR39"/>
<reference evidence="2 3" key="1">
    <citation type="journal article" date="2016" name="Front. Microbiol.">
        <title>Comprehensive Phylogenetic Analysis of Bovine Non-aureus Staphylococci Species Based on Whole-Genome Sequencing.</title>
        <authorList>
            <person name="Naushad S."/>
            <person name="Barkema H.W."/>
            <person name="Luby C."/>
            <person name="Condas L.A."/>
            <person name="Nobrega D.B."/>
            <person name="Carson D.A."/>
            <person name="De Buck J."/>
        </authorList>
    </citation>
    <scope>NUCLEOTIDE SEQUENCE [LARGE SCALE GENOMIC DNA]</scope>
    <source>
        <strain evidence="2 3">SNUC 3829</strain>
    </source>
</reference>
<comment type="caution">
    <text evidence="2">The sequence shown here is derived from an EMBL/GenBank/DDBJ whole genome shotgun (WGS) entry which is preliminary data.</text>
</comment>
<protein>
    <submittedName>
        <fullName evidence="2">Uncharacterized protein</fullName>
    </submittedName>
</protein>
<proteinExistence type="predicted"/>
<feature type="transmembrane region" description="Helical" evidence="1">
    <location>
        <begin position="32"/>
        <end position="49"/>
    </location>
</feature>
<feature type="transmembrane region" description="Helical" evidence="1">
    <location>
        <begin position="6"/>
        <end position="25"/>
    </location>
</feature>
<keyword evidence="1" id="KW-0472">Membrane</keyword>
<sequence length="95" mass="11498">MMRLIYLIVLFLLIFCFYKIAHFIVNKFQFNRWLLLIAIPLIVVVPVFMFENINLFGWGIILLLLIFTSILFFEKSRVLIEHRQMRGIIYKSNKE</sequence>
<accession>A0A2T4LR39</accession>
<evidence type="ECO:0000256" key="1">
    <source>
        <dbReference type="SAM" id="Phobius"/>
    </source>
</evidence>